<feature type="domain" description="Roadblock/LAMTOR2" evidence="1">
    <location>
        <begin position="11"/>
        <end position="109"/>
    </location>
</feature>
<reference evidence="2" key="1">
    <citation type="journal article" date="2014" name="Front. Microbiol.">
        <title>High frequency of phylogenetically diverse reductive dehalogenase-homologous genes in deep subseafloor sedimentary metagenomes.</title>
        <authorList>
            <person name="Kawai M."/>
            <person name="Futagami T."/>
            <person name="Toyoda A."/>
            <person name="Takaki Y."/>
            <person name="Nishi S."/>
            <person name="Hori S."/>
            <person name="Arai W."/>
            <person name="Tsubouchi T."/>
            <person name="Morono Y."/>
            <person name="Uchiyama I."/>
            <person name="Ito T."/>
            <person name="Fujiyama A."/>
            <person name="Inagaki F."/>
            <person name="Takami H."/>
        </authorList>
    </citation>
    <scope>NUCLEOTIDE SEQUENCE</scope>
    <source>
        <strain evidence="2">Expedition CK06-06</strain>
    </source>
</reference>
<comment type="caution">
    <text evidence="2">The sequence shown here is derived from an EMBL/GenBank/DDBJ whole genome shotgun (WGS) entry which is preliminary data.</text>
</comment>
<organism evidence="2">
    <name type="scientific">marine sediment metagenome</name>
    <dbReference type="NCBI Taxonomy" id="412755"/>
    <lineage>
        <taxon>unclassified sequences</taxon>
        <taxon>metagenomes</taxon>
        <taxon>ecological metagenomes</taxon>
    </lineage>
</organism>
<dbReference type="Gene3D" id="3.30.450.30">
    <property type="entry name" value="Dynein light chain 2a, cytoplasmic"/>
    <property type="match status" value="1"/>
</dbReference>
<dbReference type="EMBL" id="BART01032971">
    <property type="protein sequence ID" value="GAH16390.1"/>
    <property type="molecule type" value="Genomic_DNA"/>
</dbReference>
<gene>
    <name evidence="2" type="ORF">S01H4_56819</name>
</gene>
<evidence type="ECO:0000313" key="2">
    <source>
        <dbReference type="EMBL" id="GAH16390.1"/>
    </source>
</evidence>
<dbReference type="SMART" id="SM00960">
    <property type="entry name" value="Robl_LC7"/>
    <property type="match status" value="1"/>
</dbReference>
<dbReference type="AlphaFoldDB" id="X1E7P0"/>
<accession>X1E7P0</accession>
<name>X1E7P0_9ZZZZ</name>
<proteinExistence type="predicted"/>
<dbReference type="InterPro" id="IPR004942">
    <property type="entry name" value="Roadblock/LAMTOR2_dom"/>
</dbReference>
<dbReference type="SUPFAM" id="SSF103196">
    <property type="entry name" value="Roadblock/LC7 domain"/>
    <property type="match status" value="1"/>
</dbReference>
<feature type="non-terminal residue" evidence="2">
    <location>
        <position position="154"/>
    </location>
</feature>
<evidence type="ECO:0000259" key="1">
    <source>
        <dbReference type="SMART" id="SM00960"/>
    </source>
</evidence>
<sequence>MRLGQKEKLFLDLMRNFIEAINGIEAIWMYDREGLLISKYARAELSKDGLNEYEREEIYGAFASIFDPLLKKINSEYKIGELGSITFETQDHHIIFIEAGPKAIVLIITMYDLEISSILPYCYLFVEKVVQIIEESFDLKYNTLMIPKLIIGDS</sequence>
<protein>
    <recommendedName>
        <fullName evidence="1">Roadblock/LAMTOR2 domain-containing protein</fullName>
    </recommendedName>
</protein>